<dbReference type="Pfam" id="PF00392">
    <property type="entry name" value="GntR"/>
    <property type="match status" value="1"/>
</dbReference>
<dbReference type="Pfam" id="PF07729">
    <property type="entry name" value="FCD"/>
    <property type="match status" value="1"/>
</dbReference>
<proteinExistence type="predicted"/>
<dbReference type="InterPro" id="IPR036388">
    <property type="entry name" value="WH-like_DNA-bd_sf"/>
</dbReference>
<dbReference type="EMBL" id="FUKP01000022">
    <property type="protein sequence ID" value="SJN21704.1"/>
    <property type="molecule type" value="Genomic_DNA"/>
</dbReference>
<keyword evidence="1" id="KW-0805">Transcription regulation</keyword>
<dbReference type="AlphaFoldDB" id="A0A1R4IPW9"/>
<dbReference type="InterPro" id="IPR011711">
    <property type="entry name" value="GntR_C"/>
</dbReference>
<dbReference type="InterPro" id="IPR000524">
    <property type="entry name" value="Tscrpt_reg_HTH_GntR"/>
</dbReference>
<keyword evidence="3" id="KW-0804">Transcription</keyword>
<organism evidence="4 5">
    <name type="scientific">Micrococcus lylae</name>
    <dbReference type="NCBI Taxonomy" id="1273"/>
    <lineage>
        <taxon>Bacteria</taxon>
        <taxon>Bacillati</taxon>
        <taxon>Actinomycetota</taxon>
        <taxon>Actinomycetes</taxon>
        <taxon>Micrococcales</taxon>
        <taxon>Micrococcaceae</taxon>
        <taxon>Micrococcus</taxon>
    </lineage>
</organism>
<protein>
    <submittedName>
        <fullName evidence="4">Transcriptional regulator, GntR family</fullName>
    </submittedName>
</protein>
<gene>
    <name evidence="4" type="ORF">FM125_03750</name>
</gene>
<dbReference type="PANTHER" id="PTHR43537:SF45">
    <property type="entry name" value="GNTR FAMILY REGULATORY PROTEIN"/>
    <property type="match status" value="1"/>
</dbReference>
<accession>A0A1R4IPW9</accession>
<dbReference type="SMART" id="SM00895">
    <property type="entry name" value="FCD"/>
    <property type="match status" value="1"/>
</dbReference>
<dbReference type="SMART" id="SM00345">
    <property type="entry name" value="HTH_GNTR"/>
    <property type="match status" value="1"/>
</dbReference>
<sequence>MSKSEEAYARLTQKIETGELPPGAVLTEAALMDAAGTGRTPLREAVQRLVRDHWLSAGGGRGLQVPAISVDDQLERLEVRRSLEVLAVDLACIRAGEEQLADVEAHVHHLRAVSDLPAYVAAVGRSHELLRTIANNRYLSDSLVPLQGLSRRFWLATTKGLSGEVERGRAFYVPALEAVTRRDPVGARAGVLALHDFLARSALDYAARRAAHGRTEPPSPWTEGR</sequence>
<dbReference type="SUPFAM" id="SSF46785">
    <property type="entry name" value="Winged helix' DNA-binding domain"/>
    <property type="match status" value="1"/>
</dbReference>
<dbReference type="Proteomes" id="UP000196230">
    <property type="component" value="Unassembled WGS sequence"/>
</dbReference>
<evidence type="ECO:0000256" key="3">
    <source>
        <dbReference type="ARBA" id="ARBA00023163"/>
    </source>
</evidence>
<evidence type="ECO:0000313" key="4">
    <source>
        <dbReference type="EMBL" id="SJN21704.1"/>
    </source>
</evidence>
<dbReference type="RefSeq" id="WP_070637142.1">
    <property type="nucleotide sequence ID" value="NZ_CP126965.1"/>
</dbReference>
<dbReference type="GO" id="GO:0003700">
    <property type="term" value="F:DNA-binding transcription factor activity"/>
    <property type="evidence" value="ECO:0007669"/>
    <property type="project" value="InterPro"/>
</dbReference>
<dbReference type="Gene3D" id="1.10.10.10">
    <property type="entry name" value="Winged helix-like DNA-binding domain superfamily/Winged helix DNA-binding domain"/>
    <property type="match status" value="1"/>
</dbReference>
<dbReference type="PROSITE" id="PS50949">
    <property type="entry name" value="HTH_GNTR"/>
    <property type="match status" value="1"/>
</dbReference>
<evidence type="ECO:0000256" key="1">
    <source>
        <dbReference type="ARBA" id="ARBA00023015"/>
    </source>
</evidence>
<reference evidence="4 5" key="1">
    <citation type="submission" date="2017-02" db="EMBL/GenBank/DDBJ databases">
        <authorList>
            <person name="Peterson S.W."/>
        </authorList>
    </citation>
    <scope>NUCLEOTIDE SEQUENCE [LARGE SCALE GENOMIC DNA]</scope>
    <source>
        <strain evidence="4 5">2B3F</strain>
    </source>
</reference>
<name>A0A1R4IPW9_9MICC</name>
<dbReference type="GO" id="GO:0003677">
    <property type="term" value="F:DNA binding"/>
    <property type="evidence" value="ECO:0007669"/>
    <property type="project" value="UniProtKB-KW"/>
</dbReference>
<evidence type="ECO:0000313" key="5">
    <source>
        <dbReference type="Proteomes" id="UP000196230"/>
    </source>
</evidence>
<dbReference type="InterPro" id="IPR036390">
    <property type="entry name" value="WH_DNA-bd_sf"/>
</dbReference>
<keyword evidence="2" id="KW-0238">DNA-binding</keyword>
<dbReference type="Gene3D" id="1.20.120.530">
    <property type="entry name" value="GntR ligand-binding domain-like"/>
    <property type="match status" value="1"/>
</dbReference>
<dbReference type="InterPro" id="IPR008920">
    <property type="entry name" value="TF_FadR/GntR_C"/>
</dbReference>
<evidence type="ECO:0000256" key="2">
    <source>
        <dbReference type="ARBA" id="ARBA00023125"/>
    </source>
</evidence>
<dbReference type="PANTHER" id="PTHR43537">
    <property type="entry name" value="TRANSCRIPTIONAL REGULATOR, GNTR FAMILY"/>
    <property type="match status" value="1"/>
</dbReference>
<dbReference type="SUPFAM" id="SSF48008">
    <property type="entry name" value="GntR ligand-binding domain-like"/>
    <property type="match status" value="1"/>
</dbReference>